<dbReference type="OrthoDB" id="2588793at2759"/>
<sequence>MQWQYFAEFDIERPQAEGLSFQEARYHQAQASLLVRLVRAQFGPLTPMMYRSRHLRATNEGGRMMRVQQLDQAWRGVCALMGVRVFEWGARLEGYTEFYDGQQHFVAPGPATWLFGE</sequence>
<proteinExistence type="predicted"/>
<reference evidence="1 2" key="1">
    <citation type="journal article" date="2016" name="Mol. Biol. Evol.">
        <title>Comparative Genomics of Early-Diverging Mushroom-Forming Fungi Provides Insights into the Origins of Lignocellulose Decay Capabilities.</title>
        <authorList>
            <person name="Nagy L.G."/>
            <person name="Riley R."/>
            <person name="Tritt A."/>
            <person name="Adam C."/>
            <person name="Daum C."/>
            <person name="Floudas D."/>
            <person name="Sun H."/>
            <person name="Yadav J.S."/>
            <person name="Pangilinan J."/>
            <person name="Larsson K.H."/>
            <person name="Matsuura K."/>
            <person name="Barry K."/>
            <person name="Labutti K."/>
            <person name="Kuo R."/>
            <person name="Ohm R.A."/>
            <person name="Bhattacharya S.S."/>
            <person name="Shirouzu T."/>
            <person name="Yoshinaga Y."/>
            <person name="Martin F.M."/>
            <person name="Grigoriev I.V."/>
            <person name="Hibbett D.S."/>
        </authorList>
    </citation>
    <scope>NUCLEOTIDE SEQUENCE [LARGE SCALE GENOMIC DNA]</scope>
    <source>
        <strain evidence="1 2">TUFC12733</strain>
    </source>
</reference>
<evidence type="ECO:0000313" key="1">
    <source>
        <dbReference type="EMBL" id="KZO90794.1"/>
    </source>
</evidence>
<protein>
    <submittedName>
        <fullName evidence="1">Uncharacterized protein</fullName>
    </submittedName>
</protein>
<gene>
    <name evidence="1" type="ORF">CALVIDRAFT_375904</name>
</gene>
<dbReference type="AlphaFoldDB" id="A0A167GQ75"/>
<evidence type="ECO:0000313" key="2">
    <source>
        <dbReference type="Proteomes" id="UP000076738"/>
    </source>
</evidence>
<dbReference type="EMBL" id="KV417334">
    <property type="protein sequence ID" value="KZO90794.1"/>
    <property type="molecule type" value="Genomic_DNA"/>
</dbReference>
<accession>A0A167GQ75</accession>
<dbReference type="Proteomes" id="UP000076738">
    <property type="component" value="Unassembled WGS sequence"/>
</dbReference>
<organism evidence="1 2">
    <name type="scientific">Calocera viscosa (strain TUFC12733)</name>
    <dbReference type="NCBI Taxonomy" id="1330018"/>
    <lineage>
        <taxon>Eukaryota</taxon>
        <taxon>Fungi</taxon>
        <taxon>Dikarya</taxon>
        <taxon>Basidiomycota</taxon>
        <taxon>Agaricomycotina</taxon>
        <taxon>Dacrymycetes</taxon>
        <taxon>Dacrymycetales</taxon>
        <taxon>Dacrymycetaceae</taxon>
        <taxon>Calocera</taxon>
    </lineage>
</organism>
<name>A0A167GQ75_CALVF</name>
<keyword evidence="2" id="KW-1185">Reference proteome</keyword>
<dbReference type="STRING" id="1330018.A0A167GQ75"/>